<evidence type="ECO:0000313" key="2">
    <source>
        <dbReference type="EMBL" id="KAK7399147.1"/>
    </source>
</evidence>
<gene>
    <name evidence="2" type="ORF">VNO78_10323</name>
</gene>
<proteinExistence type="predicted"/>
<dbReference type="EMBL" id="JAYMYS010000003">
    <property type="protein sequence ID" value="KAK7399147.1"/>
    <property type="molecule type" value="Genomic_DNA"/>
</dbReference>
<organism evidence="2 3">
    <name type="scientific">Psophocarpus tetragonolobus</name>
    <name type="common">Winged bean</name>
    <name type="synonym">Dolichos tetragonolobus</name>
    <dbReference type="NCBI Taxonomy" id="3891"/>
    <lineage>
        <taxon>Eukaryota</taxon>
        <taxon>Viridiplantae</taxon>
        <taxon>Streptophyta</taxon>
        <taxon>Embryophyta</taxon>
        <taxon>Tracheophyta</taxon>
        <taxon>Spermatophyta</taxon>
        <taxon>Magnoliopsida</taxon>
        <taxon>eudicotyledons</taxon>
        <taxon>Gunneridae</taxon>
        <taxon>Pentapetalae</taxon>
        <taxon>rosids</taxon>
        <taxon>fabids</taxon>
        <taxon>Fabales</taxon>
        <taxon>Fabaceae</taxon>
        <taxon>Papilionoideae</taxon>
        <taxon>50 kb inversion clade</taxon>
        <taxon>NPAAA clade</taxon>
        <taxon>indigoferoid/millettioid clade</taxon>
        <taxon>Phaseoleae</taxon>
        <taxon>Psophocarpus</taxon>
    </lineage>
</organism>
<reference evidence="2 3" key="1">
    <citation type="submission" date="2024-01" db="EMBL/GenBank/DDBJ databases">
        <title>The genomes of 5 underutilized Papilionoideae crops provide insights into root nodulation and disease resistanc.</title>
        <authorList>
            <person name="Jiang F."/>
        </authorList>
    </citation>
    <scope>NUCLEOTIDE SEQUENCE [LARGE SCALE GENOMIC DNA]</scope>
    <source>
        <strain evidence="2">DUOXIRENSHENG_FW03</strain>
        <tissue evidence="2">Leaves</tissue>
    </source>
</reference>
<protein>
    <submittedName>
        <fullName evidence="2">Uncharacterized protein</fullName>
    </submittedName>
</protein>
<evidence type="ECO:0000256" key="1">
    <source>
        <dbReference type="SAM" id="MobiDB-lite"/>
    </source>
</evidence>
<feature type="region of interest" description="Disordered" evidence="1">
    <location>
        <begin position="1"/>
        <end position="32"/>
    </location>
</feature>
<name>A0AAN9SJX1_PSOTE</name>
<accession>A0AAN9SJX1</accession>
<dbReference type="Proteomes" id="UP001386955">
    <property type="component" value="Unassembled WGS sequence"/>
</dbReference>
<comment type="caution">
    <text evidence="2">The sequence shown here is derived from an EMBL/GenBank/DDBJ whole genome shotgun (WGS) entry which is preliminary data.</text>
</comment>
<feature type="compositionally biased region" description="Basic and acidic residues" evidence="1">
    <location>
        <begin position="13"/>
        <end position="32"/>
    </location>
</feature>
<sequence>MQQRGAGQWCNRESQRESCEGDKGEKGKEPKTRVYDYDSSLGRVIYLGWGRYSVSDIMVKQPSSFVLRRCLWMEQLEVLATVPSNHIHILQPNPIY</sequence>
<keyword evidence="3" id="KW-1185">Reference proteome</keyword>
<evidence type="ECO:0000313" key="3">
    <source>
        <dbReference type="Proteomes" id="UP001386955"/>
    </source>
</evidence>
<dbReference type="AlphaFoldDB" id="A0AAN9SJX1"/>